<dbReference type="GO" id="GO:0007035">
    <property type="term" value="P:vacuolar acidification"/>
    <property type="evidence" value="ECO:0007669"/>
    <property type="project" value="TreeGrafter"/>
</dbReference>
<feature type="compositionally biased region" description="Polar residues" evidence="1">
    <location>
        <begin position="202"/>
        <end position="213"/>
    </location>
</feature>
<name>A0A9D3M2M4_ANGAN</name>
<feature type="region of interest" description="Disordered" evidence="1">
    <location>
        <begin position="202"/>
        <end position="245"/>
    </location>
</feature>
<dbReference type="GO" id="GO:0043291">
    <property type="term" value="C:RAVE complex"/>
    <property type="evidence" value="ECO:0007669"/>
    <property type="project" value="TreeGrafter"/>
</dbReference>
<evidence type="ECO:0000313" key="3">
    <source>
        <dbReference type="Proteomes" id="UP001044222"/>
    </source>
</evidence>
<dbReference type="Proteomes" id="UP001044222">
    <property type="component" value="Chromosome 10"/>
</dbReference>
<dbReference type="PANTHER" id="PTHR13950">
    <property type="entry name" value="RABCONNECTIN-RELATED"/>
    <property type="match status" value="1"/>
</dbReference>
<dbReference type="EMBL" id="JAFIRN010000010">
    <property type="protein sequence ID" value="KAG5841430.1"/>
    <property type="molecule type" value="Genomic_DNA"/>
</dbReference>
<keyword evidence="3" id="KW-1185">Reference proteome</keyword>
<dbReference type="AlphaFoldDB" id="A0A9D3M2M4"/>
<evidence type="ECO:0000256" key="1">
    <source>
        <dbReference type="SAM" id="MobiDB-lite"/>
    </source>
</evidence>
<organism evidence="2 3">
    <name type="scientific">Anguilla anguilla</name>
    <name type="common">European freshwater eel</name>
    <name type="synonym">Muraena anguilla</name>
    <dbReference type="NCBI Taxonomy" id="7936"/>
    <lineage>
        <taxon>Eukaryota</taxon>
        <taxon>Metazoa</taxon>
        <taxon>Chordata</taxon>
        <taxon>Craniata</taxon>
        <taxon>Vertebrata</taxon>
        <taxon>Euteleostomi</taxon>
        <taxon>Actinopterygii</taxon>
        <taxon>Neopterygii</taxon>
        <taxon>Teleostei</taxon>
        <taxon>Anguilliformes</taxon>
        <taxon>Anguillidae</taxon>
        <taxon>Anguilla</taxon>
    </lineage>
</organism>
<accession>A0A9D3M2M4</accession>
<comment type="caution">
    <text evidence="2">The sequence shown here is derived from an EMBL/GenBank/DDBJ whole genome shotgun (WGS) entry which is preliminary data.</text>
</comment>
<evidence type="ECO:0000313" key="2">
    <source>
        <dbReference type="EMBL" id="KAG5841430.1"/>
    </source>
</evidence>
<protein>
    <submittedName>
        <fullName evidence="2">Uncharacterized protein</fullName>
    </submittedName>
</protein>
<proteinExistence type="predicted"/>
<sequence>MSQDPNAIYSELILWRVDPVGPLSFSGGVSELARINSLHASAFSNVAWLPTLIPSNCLGVYGNSPSACFAASDGHSLRLYQAVIEAKKLLSELSNPEISKYVGEVFNIISQQSTARPGCIIELDAITELQGKETQLLHVFEEDLILGSETDPTQDVPPTETDHGDFSARFFLVVLEYTQTGRSLLHMWHLQLAALQVTVDETPTDPSASQNGPQFAPPSEAGAPEGVEVTRVTPSAGHLSSSSLQPAGRAPYLLATSCSDGKVRFWRCRTATESVAPGDVAYAWEEWPLLVEEGRPNSSAVSVPGRPEELSCCHTSRMAVVYRQERPLQAGRGTSTHVAVFQCESTGGSQWTLEQTLGLDDISPAPAAEWAEPGSRAPVHLDWVSREDGSHILTVGVGSKLQMFGPLSGKPAELGLSEGACSARPAWSCCAPSTWCRQ</sequence>
<reference evidence="2" key="1">
    <citation type="submission" date="2021-01" db="EMBL/GenBank/DDBJ databases">
        <title>A chromosome-scale assembly of European eel, Anguilla anguilla.</title>
        <authorList>
            <person name="Henkel C."/>
            <person name="Jong-Raadsen S.A."/>
            <person name="Dufour S."/>
            <person name="Weltzien F.-A."/>
            <person name="Palstra A.P."/>
            <person name="Pelster B."/>
            <person name="Spaink H.P."/>
            <person name="Van Den Thillart G.E."/>
            <person name="Jansen H."/>
            <person name="Zahm M."/>
            <person name="Klopp C."/>
            <person name="Cedric C."/>
            <person name="Louis A."/>
            <person name="Berthelot C."/>
            <person name="Parey E."/>
            <person name="Roest Crollius H."/>
            <person name="Montfort J."/>
            <person name="Robinson-Rechavi M."/>
            <person name="Bucao C."/>
            <person name="Bouchez O."/>
            <person name="Gislard M."/>
            <person name="Lluch J."/>
            <person name="Milhes M."/>
            <person name="Lampietro C."/>
            <person name="Lopez Roques C."/>
            <person name="Donnadieu C."/>
            <person name="Braasch I."/>
            <person name="Desvignes T."/>
            <person name="Postlethwait J."/>
            <person name="Bobe J."/>
            <person name="Guiguen Y."/>
            <person name="Dirks R."/>
        </authorList>
    </citation>
    <scope>NUCLEOTIDE SEQUENCE</scope>
    <source>
        <strain evidence="2">Tag_6206</strain>
        <tissue evidence="2">Liver</tissue>
    </source>
</reference>
<dbReference type="InterPro" id="IPR052208">
    <property type="entry name" value="DmX-like/RAVE_component"/>
</dbReference>
<gene>
    <name evidence="2" type="ORF">ANANG_G00199430</name>
</gene>
<dbReference type="PANTHER" id="PTHR13950:SF12">
    <property type="entry name" value="DMX-LIKE PROTEIN 1"/>
    <property type="match status" value="1"/>
</dbReference>